<keyword evidence="1" id="KW-0547">Nucleotide-binding</keyword>
<feature type="domain" description="Sigma-54 factor interaction" evidence="5">
    <location>
        <begin position="22"/>
        <end position="250"/>
    </location>
</feature>
<organism evidence="6 7">
    <name type="scientific">Pseudomonas wuhanensis</name>
    <dbReference type="NCBI Taxonomy" id="2954098"/>
    <lineage>
        <taxon>Bacteria</taxon>
        <taxon>Pseudomonadati</taxon>
        <taxon>Pseudomonadota</taxon>
        <taxon>Gammaproteobacteria</taxon>
        <taxon>Pseudomonadales</taxon>
        <taxon>Pseudomonadaceae</taxon>
        <taxon>Pseudomonas</taxon>
    </lineage>
</organism>
<dbReference type="RefSeq" id="WP_305483328.1">
    <property type="nucleotide sequence ID" value="NZ_CP117430.1"/>
</dbReference>
<dbReference type="InterPro" id="IPR002197">
    <property type="entry name" value="HTH_Fis"/>
</dbReference>
<dbReference type="Gene3D" id="3.40.50.300">
    <property type="entry name" value="P-loop containing nucleotide triphosphate hydrolases"/>
    <property type="match status" value="1"/>
</dbReference>
<keyword evidence="3" id="KW-0805">Transcription regulation</keyword>
<evidence type="ECO:0000256" key="1">
    <source>
        <dbReference type="ARBA" id="ARBA00022741"/>
    </source>
</evidence>
<dbReference type="SUPFAM" id="SSF52540">
    <property type="entry name" value="P-loop containing nucleoside triphosphate hydrolases"/>
    <property type="match status" value="1"/>
</dbReference>
<protein>
    <submittedName>
        <fullName evidence="6">Sigma 54-interacting transcriptional regulator</fullName>
    </submittedName>
</protein>
<keyword evidence="7" id="KW-1185">Reference proteome</keyword>
<dbReference type="CDD" id="cd00009">
    <property type="entry name" value="AAA"/>
    <property type="match status" value="1"/>
</dbReference>
<keyword evidence="2" id="KW-0067">ATP-binding</keyword>
<dbReference type="InterPro" id="IPR003593">
    <property type="entry name" value="AAA+_ATPase"/>
</dbReference>
<dbReference type="Pfam" id="PF02954">
    <property type="entry name" value="HTH_8"/>
    <property type="match status" value="1"/>
</dbReference>
<dbReference type="InterPro" id="IPR025662">
    <property type="entry name" value="Sigma_54_int_dom_ATP-bd_1"/>
</dbReference>
<dbReference type="PANTHER" id="PTHR32071">
    <property type="entry name" value="TRANSCRIPTIONAL REGULATORY PROTEIN"/>
    <property type="match status" value="1"/>
</dbReference>
<proteinExistence type="predicted"/>
<dbReference type="Pfam" id="PF00158">
    <property type="entry name" value="Sigma54_activat"/>
    <property type="match status" value="1"/>
</dbReference>
<dbReference type="InterPro" id="IPR058031">
    <property type="entry name" value="AAA_lid_NorR"/>
</dbReference>
<dbReference type="PROSITE" id="PS00675">
    <property type="entry name" value="SIGMA54_INTERACT_1"/>
    <property type="match status" value="1"/>
</dbReference>
<name>A0ABY9GLH4_9PSED</name>
<dbReference type="InterPro" id="IPR002078">
    <property type="entry name" value="Sigma_54_int"/>
</dbReference>
<dbReference type="PANTHER" id="PTHR32071:SF57">
    <property type="entry name" value="C4-DICARBOXYLATE TRANSPORT TRANSCRIPTIONAL REGULATORY PROTEIN DCTD"/>
    <property type="match status" value="1"/>
</dbReference>
<evidence type="ECO:0000313" key="6">
    <source>
        <dbReference type="EMBL" id="WLI16541.1"/>
    </source>
</evidence>
<dbReference type="Gene3D" id="1.10.10.60">
    <property type="entry name" value="Homeodomain-like"/>
    <property type="match status" value="1"/>
</dbReference>
<evidence type="ECO:0000313" key="7">
    <source>
        <dbReference type="Proteomes" id="UP001230768"/>
    </source>
</evidence>
<dbReference type="PROSITE" id="PS50045">
    <property type="entry name" value="SIGMA54_INTERACT_4"/>
    <property type="match status" value="1"/>
</dbReference>
<evidence type="ECO:0000256" key="4">
    <source>
        <dbReference type="ARBA" id="ARBA00023163"/>
    </source>
</evidence>
<dbReference type="InterPro" id="IPR027417">
    <property type="entry name" value="P-loop_NTPase"/>
</dbReference>
<dbReference type="Gene3D" id="1.10.8.60">
    <property type="match status" value="1"/>
</dbReference>
<evidence type="ECO:0000256" key="2">
    <source>
        <dbReference type="ARBA" id="ARBA00022840"/>
    </source>
</evidence>
<dbReference type="Pfam" id="PF25601">
    <property type="entry name" value="AAA_lid_14"/>
    <property type="match status" value="1"/>
</dbReference>
<gene>
    <name evidence="6" type="ORF">PSH88_19780</name>
</gene>
<dbReference type="Proteomes" id="UP001230768">
    <property type="component" value="Chromosome"/>
</dbReference>
<reference evidence="6 7" key="1">
    <citation type="submission" date="2023-02" db="EMBL/GenBank/DDBJ databases">
        <title>Evolution of Hrp T3SS in non-pathogenic Pseudomonas fluorescens.</title>
        <authorList>
            <person name="Liao K."/>
            <person name="Wei H."/>
            <person name="Gu Y."/>
        </authorList>
    </citation>
    <scope>NUCLEOTIDE SEQUENCE [LARGE SCALE GENOMIC DNA]</scope>
    <source>
        <strain evidence="6 7">FP607</strain>
    </source>
</reference>
<accession>A0ABY9GLH4</accession>
<keyword evidence="4" id="KW-0804">Transcription</keyword>
<evidence type="ECO:0000259" key="5">
    <source>
        <dbReference type="PROSITE" id="PS50045"/>
    </source>
</evidence>
<evidence type="ECO:0000256" key="3">
    <source>
        <dbReference type="ARBA" id="ARBA00023015"/>
    </source>
</evidence>
<sequence length="315" mass="34627">MLAASFLVNRSMKTSTGLGSIASEDSPVSAQLHEKASRYANIELDLLLYGETGTGKDTLAKHIHELSGRTGSWVGINCAAIPETLAESQLFGVMSGAFTGVTQSRMGYIEAAQMGTLYLDEIDSMPLSLQAKLLRTLESRGIERLGSTTFIPVDFRVIASAQRPLGPLVDQGLFRRDLFFRLNALTIQLPALRTCREQILPMFHYFTSVIAEHFNRAVPALDGHLEWVLLGHAWSGNIRELRSAAQRFVLGFPLLGTVGVGITRSTAGLKTQLRLVENELIKDALKRHQNSIDAVVDELDIPKRTLYSRMKASCA</sequence>
<dbReference type="SMART" id="SM00382">
    <property type="entry name" value="AAA"/>
    <property type="match status" value="1"/>
</dbReference>
<dbReference type="EMBL" id="CP117430">
    <property type="protein sequence ID" value="WLI16541.1"/>
    <property type="molecule type" value="Genomic_DNA"/>
</dbReference>